<dbReference type="AlphaFoldDB" id="A0A1G2FDG0"/>
<evidence type="ECO:0000256" key="1">
    <source>
        <dbReference type="ARBA" id="ARBA00008560"/>
    </source>
</evidence>
<organism evidence="7 8">
    <name type="scientific">Candidatus Portnoybacteria bacterium RIFCSPHIGHO2_01_FULL_40_12b</name>
    <dbReference type="NCBI Taxonomy" id="1801994"/>
    <lineage>
        <taxon>Bacteria</taxon>
        <taxon>Candidatus Portnoyibacteriota</taxon>
    </lineage>
</organism>
<proteinExistence type="inferred from homology"/>
<comment type="caution">
    <text evidence="7">The sequence shown here is derived from an EMBL/GenBank/DDBJ whole genome shotgun (WGS) entry which is preliminary data.</text>
</comment>
<gene>
    <name evidence="5" type="primary">rpmF</name>
    <name evidence="7" type="ORF">A2815_00425</name>
</gene>
<dbReference type="PANTHER" id="PTHR35534:SF1">
    <property type="entry name" value="LARGE RIBOSOMAL SUBUNIT PROTEIN BL32"/>
    <property type="match status" value="1"/>
</dbReference>
<dbReference type="SUPFAM" id="SSF57829">
    <property type="entry name" value="Zn-binding ribosomal proteins"/>
    <property type="match status" value="1"/>
</dbReference>
<feature type="region of interest" description="Disordered" evidence="6">
    <location>
        <begin position="64"/>
        <end position="95"/>
    </location>
</feature>
<dbReference type="Pfam" id="PF01783">
    <property type="entry name" value="Ribosomal_L32p"/>
    <property type="match status" value="1"/>
</dbReference>
<name>A0A1G2FDG0_9BACT</name>
<reference evidence="7 8" key="1">
    <citation type="journal article" date="2016" name="Nat. Commun.">
        <title>Thousands of microbial genomes shed light on interconnected biogeochemical processes in an aquifer system.</title>
        <authorList>
            <person name="Anantharaman K."/>
            <person name="Brown C.T."/>
            <person name="Hug L.A."/>
            <person name="Sharon I."/>
            <person name="Castelle C.J."/>
            <person name="Probst A.J."/>
            <person name="Thomas B.C."/>
            <person name="Singh A."/>
            <person name="Wilkins M.J."/>
            <person name="Karaoz U."/>
            <person name="Brodie E.L."/>
            <person name="Williams K.H."/>
            <person name="Hubbard S.S."/>
            <person name="Banfield J.F."/>
        </authorList>
    </citation>
    <scope>NUCLEOTIDE SEQUENCE [LARGE SCALE GENOMIC DNA]</scope>
</reference>
<evidence type="ECO:0000256" key="5">
    <source>
        <dbReference type="HAMAP-Rule" id="MF_00340"/>
    </source>
</evidence>
<sequence>MPVPKQRKTKSRRNQRRSHHALKKRIFSICQKCKSPVLAHTLCMNCGSYNNREVINVLAKLDKKERKKKEKEMAVQEKEQTGESKELSVEELSKK</sequence>
<dbReference type="InterPro" id="IPR002677">
    <property type="entry name" value="Ribosomal_bL32"/>
</dbReference>
<dbReference type="GO" id="GO:0015934">
    <property type="term" value="C:large ribosomal subunit"/>
    <property type="evidence" value="ECO:0007669"/>
    <property type="project" value="InterPro"/>
</dbReference>
<evidence type="ECO:0000313" key="8">
    <source>
        <dbReference type="Proteomes" id="UP000176974"/>
    </source>
</evidence>
<dbReference type="NCBIfam" id="TIGR01031">
    <property type="entry name" value="rpmF_bact"/>
    <property type="match status" value="1"/>
</dbReference>
<evidence type="ECO:0000256" key="4">
    <source>
        <dbReference type="ARBA" id="ARBA00035178"/>
    </source>
</evidence>
<dbReference type="HAMAP" id="MF_00340">
    <property type="entry name" value="Ribosomal_bL32"/>
    <property type="match status" value="1"/>
</dbReference>
<keyword evidence="2 5" id="KW-0689">Ribosomal protein</keyword>
<keyword evidence="3 5" id="KW-0687">Ribonucleoprotein</keyword>
<evidence type="ECO:0000256" key="2">
    <source>
        <dbReference type="ARBA" id="ARBA00022980"/>
    </source>
</evidence>
<dbReference type="InterPro" id="IPR044957">
    <property type="entry name" value="Ribosomal_bL32_bact"/>
</dbReference>
<dbReference type="EMBL" id="MHMY01000006">
    <property type="protein sequence ID" value="OGZ35847.1"/>
    <property type="molecule type" value="Genomic_DNA"/>
</dbReference>
<dbReference type="PANTHER" id="PTHR35534">
    <property type="entry name" value="50S RIBOSOMAL PROTEIN L32"/>
    <property type="match status" value="1"/>
</dbReference>
<dbReference type="GO" id="GO:0003735">
    <property type="term" value="F:structural constituent of ribosome"/>
    <property type="evidence" value="ECO:0007669"/>
    <property type="project" value="InterPro"/>
</dbReference>
<protein>
    <recommendedName>
        <fullName evidence="4 5">Large ribosomal subunit protein bL32</fullName>
    </recommendedName>
</protein>
<accession>A0A1G2FDG0</accession>
<dbReference type="Gene3D" id="1.20.5.640">
    <property type="entry name" value="Single helix bin"/>
    <property type="match status" value="1"/>
</dbReference>
<comment type="similarity">
    <text evidence="1 5">Belongs to the bacterial ribosomal protein bL32 family.</text>
</comment>
<evidence type="ECO:0000256" key="6">
    <source>
        <dbReference type="SAM" id="MobiDB-lite"/>
    </source>
</evidence>
<evidence type="ECO:0000256" key="3">
    <source>
        <dbReference type="ARBA" id="ARBA00023274"/>
    </source>
</evidence>
<dbReference type="InterPro" id="IPR011332">
    <property type="entry name" value="Ribosomal_zn-bd"/>
</dbReference>
<dbReference type="Proteomes" id="UP000176974">
    <property type="component" value="Unassembled WGS sequence"/>
</dbReference>
<evidence type="ECO:0000313" key="7">
    <source>
        <dbReference type="EMBL" id="OGZ35847.1"/>
    </source>
</evidence>
<dbReference type="GO" id="GO:0006412">
    <property type="term" value="P:translation"/>
    <property type="evidence" value="ECO:0007669"/>
    <property type="project" value="UniProtKB-UniRule"/>
</dbReference>
<feature type="region of interest" description="Disordered" evidence="6">
    <location>
        <begin position="1"/>
        <end position="21"/>
    </location>
</feature>